<dbReference type="AlphaFoldDB" id="A0A5N6P4T9"/>
<evidence type="ECO:0000313" key="3">
    <source>
        <dbReference type="Proteomes" id="UP000326396"/>
    </source>
</evidence>
<evidence type="ECO:0000256" key="1">
    <source>
        <dbReference type="SAM" id="MobiDB-lite"/>
    </source>
</evidence>
<organism evidence="2 3">
    <name type="scientific">Mikania micrantha</name>
    <name type="common">bitter vine</name>
    <dbReference type="NCBI Taxonomy" id="192012"/>
    <lineage>
        <taxon>Eukaryota</taxon>
        <taxon>Viridiplantae</taxon>
        <taxon>Streptophyta</taxon>
        <taxon>Embryophyta</taxon>
        <taxon>Tracheophyta</taxon>
        <taxon>Spermatophyta</taxon>
        <taxon>Magnoliopsida</taxon>
        <taxon>eudicotyledons</taxon>
        <taxon>Gunneridae</taxon>
        <taxon>Pentapetalae</taxon>
        <taxon>asterids</taxon>
        <taxon>campanulids</taxon>
        <taxon>Asterales</taxon>
        <taxon>Asteraceae</taxon>
        <taxon>Asteroideae</taxon>
        <taxon>Heliantheae alliance</taxon>
        <taxon>Eupatorieae</taxon>
        <taxon>Mikania</taxon>
    </lineage>
</organism>
<accession>A0A5N6P4T9</accession>
<comment type="caution">
    <text evidence="2">The sequence shown here is derived from an EMBL/GenBank/DDBJ whole genome shotgun (WGS) entry which is preliminary data.</text>
</comment>
<sequence length="194" mass="22283">MDTKEKGHLVADCNIGFSSSDCGSLRSFSPKETRKCFTCYGKGHIFANFPNNKVRKSSDEEIWVHVSSGSSRKDRPSEDEMKVLRKLNPDCFWVKKEIEQKKRVFENKRNIKKIVKIVTSSDDESFENFSSRFSFSKQPTRSKSFWKLNNISGDDFSKKEEDTSDDGYLIRSLQKNGKGPFQETRHGNGGVIPY</sequence>
<feature type="region of interest" description="Disordered" evidence="1">
    <location>
        <begin position="174"/>
        <end position="194"/>
    </location>
</feature>
<gene>
    <name evidence="2" type="ORF">E3N88_12199</name>
</gene>
<dbReference type="Gene3D" id="4.10.60.10">
    <property type="entry name" value="Zinc finger, CCHC-type"/>
    <property type="match status" value="1"/>
</dbReference>
<dbReference type="EMBL" id="SZYD01000006">
    <property type="protein sequence ID" value="KAD5960727.1"/>
    <property type="molecule type" value="Genomic_DNA"/>
</dbReference>
<reference evidence="2 3" key="1">
    <citation type="submission" date="2019-05" db="EMBL/GenBank/DDBJ databases">
        <title>Mikania micrantha, genome provides insights into the molecular mechanism of rapid growth.</title>
        <authorList>
            <person name="Liu B."/>
        </authorList>
    </citation>
    <scope>NUCLEOTIDE SEQUENCE [LARGE SCALE GENOMIC DNA]</scope>
    <source>
        <strain evidence="2">NLD-2019</strain>
        <tissue evidence="2">Leaf</tissue>
    </source>
</reference>
<proteinExistence type="predicted"/>
<name>A0A5N6P4T9_9ASTR</name>
<protein>
    <submittedName>
        <fullName evidence="2">Uncharacterized protein</fullName>
    </submittedName>
</protein>
<keyword evidence="3" id="KW-1185">Reference proteome</keyword>
<dbReference type="Proteomes" id="UP000326396">
    <property type="component" value="Linkage Group LG14"/>
</dbReference>
<evidence type="ECO:0000313" key="2">
    <source>
        <dbReference type="EMBL" id="KAD5960727.1"/>
    </source>
</evidence>